<dbReference type="SUPFAM" id="SSF63380">
    <property type="entry name" value="Riboflavin synthase domain-like"/>
    <property type="match status" value="1"/>
</dbReference>
<dbReference type="Pfam" id="PF00042">
    <property type="entry name" value="Globin"/>
    <property type="match status" value="1"/>
</dbReference>
<dbReference type="InterPro" id="IPR017938">
    <property type="entry name" value="Riboflavin_synthase-like_b-brl"/>
</dbReference>
<keyword evidence="4 10" id="KW-0561">Oxygen transport</keyword>
<organism evidence="13 14">
    <name type="scientific">Rhodococcus sovatensis</name>
    <dbReference type="NCBI Taxonomy" id="1805840"/>
    <lineage>
        <taxon>Bacteria</taxon>
        <taxon>Bacillati</taxon>
        <taxon>Actinomycetota</taxon>
        <taxon>Actinomycetes</taxon>
        <taxon>Mycobacteriales</taxon>
        <taxon>Nocardiaceae</taxon>
        <taxon>Rhodococcus</taxon>
    </lineage>
</organism>
<evidence type="ECO:0000256" key="9">
    <source>
        <dbReference type="ARBA" id="ARBA00049433"/>
    </source>
</evidence>
<evidence type="ECO:0000313" key="13">
    <source>
        <dbReference type="EMBL" id="WXG67758.1"/>
    </source>
</evidence>
<dbReference type="InterPro" id="IPR039261">
    <property type="entry name" value="FNR_nucleotide-bd"/>
</dbReference>
<evidence type="ECO:0000256" key="8">
    <source>
        <dbReference type="ARBA" id="ARBA00048649"/>
    </source>
</evidence>
<evidence type="ECO:0000256" key="5">
    <source>
        <dbReference type="ARBA" id="ARBA00022723"/>
    </source>
</evidence>
<dbReference type="CDD" id="cd14782">
    <property type="entry name" value="FHb-globin_2"/>
    <property type="match status" value="1"/>
</dbReference>
<dbReference type="InterPro" id="IPR001433">
    <property type="entry name" value="OxRdtase_FAD/NAD-bd"/>
</dbReference>
<dbReference type="Proteomes" id="UP001432000">
    <property type="component" value="Chromosome"/>
</dbReference>
<dbReference type="EMBL" id="CP147846">
    <property type="protein sequence ID" value="WXG67758.1"/>
    <property type="molecule type" value="Genomic_DNA"/>
</dbReference>
<dbReference type="EC" id="1.14.12.17" evidence="2"/>
<evidence type="ECO:0000256" key="3">
    <source>
        <dbReference type="ARBA" id="ARBA00022617"/>
    </source>
</evidence>
<dbReference type="PANTHER" id="PTHR43396">
    <property type="entry name" value="FLAVOHEMOPROTEIN"/>
    <property type="match status" value="1"/>
</dbReference>
<comment type="catalytic activity">
    <reaction evidence="8">
        <text>2 nitric oxide + NADH + 2 O2 = 2 nitrate + NAD(+) + H(+)</text>
        <dbReference type="Rhea" id="RHEA:19469"/>
        <dbReference type="ChEBI" id="CHEBI:15378"/>
        <dbReference type="ChEBI" id="CHEBI:15379"/>
        <dbReference type="ChEBI" id="CHEBI:16480"/>
        <dbReference type="ChEBI" id="CHEBI:17632"/>
        <dbReference type="ChEBI" id="CHEBI:57540"/>
        <dbReference type="ChEBI" id="CHEBI:57945"/>
        <dbReference type="EC" id="1.14.12.17"/>
    </reaction>
</comment>
<dbReference type="PANTHER" id="PTHR43396:SF3">
    <property type="entry name" value="FLAVOHEMOPROTEIN"/>
    <property type="match status" value="1"/>
</dbReference>
<evidence type="ECO:0000259" key="12">
    <source>
        <dbReference type="PROSITE" id="PS51384"/>
    </source>
</evidence>
<keyword evidence="5" id="KW-0479">Metal-binding</keyword>
<dbReference type="InterPro" id="IPR017927">
    <property type="entry name" value="FAD-bd_FR_type"/>
</dbReference>
<evidence type="ECO:0000256" key="4">
    <source>
        <dbReference type="ARBA" id="ARBA00022621"/>
    </source>
</evidence>
<protein>
    <recommendedName>
        <fullName evidence="2">nitric oxide dioxygenase</fullName>
        <ecNumber evidence="2">1.14.12.17</ecNumber>
    </recommendedName>
</protein>
<keyword evidence="7" id="KW-0520">NAD</keyword>
<dbReference type="SUPFAM" id="SSF46458">
    <property type="entry name" value="Globin-like"/>
    <property type="match status" value="1"/>
</dbReference>
<feature type="domain" description="Globin" evidence="11">
    <location>
        <begin position="12"/>
        <end position="153"/>
    </location>
</feature>
<gene>
    <name evidence="13" type="ORF">WDS16_21430</name>
</gene>
<dbReference type="RefSeq" id="WP_338887515.1">
    <property type="nucleotide sequence ID" value="NZ_CP147846.1"/>
</dbReference>
<evidence type="ECO:0000256" key="2">
    <source>
        <dbReference type="ARBA" id="ARBA00012229"/>
    </source>
</evidence>
<proteinExistence type="inferred from homology"/>
<dbReference type="CDD" id="cd06184">
    <property type="entry name" value="flavohem_like_fad_nad_binding"/>
    <property type="match status" value="1"/>
</dbReference>
<accession>A0ABZ2PF79</accession>
<evidence type="ECO:0000256" key="7">
    <source>
        <dbReference type="ARBA" id="ARBA00023027"/>
    </source>
</evidence>
<comment type="similarity">
    <text evidence="10">Belongs to the globin family.</text>
</comment>
<dbReference type="SUPFAM" id="SSF52343">
    <property type="entry name" value="Ferredoxin reductase-like, C-terminal NADP-linked domain"/>
    <property type="match status" value="1"/>
</dbReference>
<dbReference type="InterPro" id="IPR000971">
    <property type="entry name" value="Globin"/>
</dbReference>
<dbReference type="PROSITE" id="PS51384">
    <property type="entry name" value="FAD_FR"/>
    <property type="match status" value="1"/>
</dbReference>
<comment type="catalytic activity">
    <reaction evidence="9">
        <text>2 nitric oxide + NADPH + 2 O2 = 2 nitrate + NADP(+) + H(+)</text>
        <dbReference type="Rhea" id="RHEA:19465"/>
        <dbReference type="ChEBI" id="CHEBI:15378"/>
        <dbReference type="ChEBI" id="CHEBI:15379"/>
        <dbReference type="ChEBI" id="CHEBI:16480"/>
        <dbReference type="ChEBI" id="CHEBI:17632"/>
        <dbReference type="ChEBI" id="CHEBI:57783"/>
        <dbReference type="ChEBI" id="CHEBI:58349"/>
        <dbReference type="EC" id="1.14.12.17"/>
    </reaction>
</comment>
<dbReference type="Gene3D" id="1.10.490.10">
    <property type="entry name" value="Globins"/>
    <property type="match status" value="1"/>
</dbReference>
<dbReference type="PROSITE" id="PS01033">
    <property type="entry name" value="GLOBIN"/>
    <property type="match status" value="1"/>
</dbReference>
<reference evidence="13 14" key="1">
    <citation type="submission" date="2024-03" db="EMBL/GenBank/DDBJ databases">
        <title>Natural products discovery in diverse microorganisms through a two-stage MS feature dereplication strategy.</title>
        <authorList>
            <person name="Zhang R."/>
        </authorList>
    </citation>
    <scope>NUCLEOTIDE SEQUENCE [LARGE SCALE GENOMIC DNA]</scope>
    <source>
        <strain evidence="13 14">18930</strain>
    </source>
</reference>
<evidence type="ECO:0000256" key="1">
    <source>
        <dbReference type="ARBA" id="ARBA00006401"/>
    </source>
</evidence>
<comment type="similarity">
    <text evidence="1">In the C-terminal section; belongs to the flavoprotein pyridine nucleotide cytochrome reductase family.</text>
</comment>
<name>A0ABZ2PF79_9NOCA</name>
<evidence type="ECO:0000256" key="10">
    <source>
        <dbReference type="RuleBase" id="RU000356"/>
    </source>
</evidence>
<evidence type="ECO:0000259" key="11">
    <source>
        <dbReference type="PROSITE" id="PS01033"/>
    </source>
</evidence>
<dbReference type="Pfam" id="PF00175">
    <property type="entry name" value="NAD_binding_1"/>
    <property type="match status" value="1"/>
</dbReference>
<dbReference type="Gene3D" id="3.40.50.80">
    <property type="entry name" value="Nucleotide-binding domain of ferredoxin-NADP reductase (FNR) module"/>
    <property type="match status" value="1"/>
</dbReference>
<feature type="domain" description="FAD-binding FR-type" evidence="12">
    <location>
        <begin position="165"/>
        <end position="274"/>
    </location>
</feature>
<evidence type="ECO:0000313" key="14">
    <source>
        <dbReference type="Proteomes" id="UP001432000"/>
    </source>
</evidence>
<keyword evidence="10" id="KW-0813">Transport</keyword>
<keyword evidence="6" id="KW-0408">Iron</keyword>
<dbReference type="InterPro" id="IPR009050">
    <property type="entry name" value="Globin-like_sf"/>
</dbReference>
<sequence>MSVYYPAALDSDLEPEHADMIRATLPLVGANIDTIASAFYTRMFQARPELLRNLFNRGNQAQGTQQRALAASIATFASHLVDPDLPHPAQMLSRIGHRHVSLGITADQYSIVHEHLFAAIVEVLGAETVTAEVASAWDRVYWMMADTLIDLERRLYEDAGVSAGQVFHRATVSRRVDDPSGAVVIGVIADWHLSDQDQPGRYVSVGTTLPDGARQIRQYSLVTVVADNELTFAVKPVAASEGCPAGEVSTWIADNVRPGDKLDVSIPFGDLPTAEVGSVPVVLISAGIGITPMIGILEHLRHAESDCDVMVLHADGSPSTHPLMQRQRQLVDAMPNATLELWYEQPDQDESAHRGRMDLSEVAVPADASIYLCGSSGFVKAVRAQLTALAVDPARIHCELFAPDEWSLC</sequence>
<dbReference type="InterPro" id="IPR012292">
    <property type="entry name" value="Globin/Proto"/>
</dbReference>
<evidence type="ECO:0000256" key="6">
    <source>
        <dbReference type="ARBA" id="ARBA00023004"/>
    </source>
</evidence>
<keyword evidence="14" id="KW-1185">Reference proteome</keyword>
<dbReference type="Gene3D" id="2.40.30.10">
    <property type="entry name" value="Translation factors"/>
    <property type="match status" value="1"/>
</dbReference>
<keyword evidence="3 10" id="KW-0349">Heme</keyword>